<evidence type="ECO:0008006" key="4">
    <source>
        <dbReference type="Google" id="ProtNLM"/>
    </source>
</evidence>
<keyword evidence="1" id="KW-1133">Transmembrane helix</keyword>
<dbReference type="EMBL" id="CP021920">
    <property type="protein sequence ID" value="ASB88033.1"/>
    <property type="molecule type" value="Genomic_DNA"/>
</dbReference>
<proteinExistence type="predicted"/>
<dbReference type="GeneID" id="92854517"/>
<accession>A0ABN5ABF0</accession>
<protein>
    <recommendedName>
        <fullName evidence="4">YrhK domain-containing protein</fullName>
    </recommendedName>
</protein>
<keyword evidence="1" id="KW-0812">Transmembrane</keyword>
<dbReference type="RefSeq" id="WP_006637888.1">
    <property type="nucleotide sequence ID" value="NZ_CABJEH010000003.1"/>
</dbReference>
<evidence type="ECO:0000313" key="3">
    <source>
        <dbReference type="Proteomes" id="UP000196877"/>
    </source>
</evidence>
<feature type="transmembrane region" description="Helical" evidence="1">
    <location>
        <begin position="37"/>
        <end position="58"/>
    </location>
</feature>
<organism evidence="2 3">
    <name type="scientific">Bacillus sonorensis</name>
    <dbReference type="NCBI Taxonomy" id="119858"/>
    <lineage>
        <taxon>Bacteria</taxon>
        <taxon>Bacillati</taxon>
        <taxon>Bacillota</taxon>
        <taxon>Bacilli</taxon>
        <taxon>Bacillales</taxon>
        <taxon>Bacillaceae</taxon>
        <taxon>Bacillus</taxon>
    </lineage>
</organism>
<evidence type="ECO:0000256" key="1">
    <source>
        <dbReference type="SAM" id="Phobius"/>
    </source>
</evidence>
<gene>
    <name evidence="2" type="ORF">S101395_01524</name>
</gene>
<reference evidence="2 3" key="1">
    <citation type="submission" date="2017-06" db="EMBL/GenBank/DDBJ databases">
        <title>Genome sequence of Bacillus sonorensis strain SRCM101395.</title>
        <authorList>
            <person name="Cho S.H."/>
        </authorList>
    </citation>
    <scope>NUCLEOTIDE SEQUENCE [LARGE SCALE GENOMIC DNA]</scope>
    <source>
        <strain evidence="2 3">SRCM101395</strain>
    </source>
</reference>
<evidence type="ECO:0000313" key="2">
    <source>
        <dbReference type="EMBL" id="ASB88033.1"/>
    </source>
</evidence>
<sequence length="63" mass="7134">MKKIRKYFRKHPKIAFTIDFVATGSCLLIGYWLLPGFLGTCIAVAGILIIRGLLGTYWSDKQE</sequence>
<dbReference type="Proteomes" id="UP000196877">
    <property type="component" value="Chromosome"/>
</dbReference>
<name>A0ABN5ABF0_9BACI</name>
<keyword evidence="3" id="KW-1185">Reference proteome</keyword>
<keyword evidence="1" id="KW-0472">Membrane</keyword>